<feature type="domain" description="Sulphur oxidation protein SoxZ" evidence="1">
    <location>
        <begin position="10"/>
        <end position="103"/>
    </location>
</feature>
<dbReference type="EMBL" id="CYPS01000064">
    <property type="protein sequence ID" value="CUH45118.1"/>
    <property type="molecule type" value="Genomic_DNA"/>
</dbReference>
<accession>A0A0P1ER71</accession>
<organism evidence="2 3">
    <name type="scientific">Ruegeria atlantica</name>
    <dbReference type="NCBI Taxonomy" id="81569"/>
    <lineage>
        <taxon>Bacteria</taxon>
        <taxon>Pseudomonadati</taxon>
        <taxon>Pseudomonadota</taxon>
        <taxon>Alphaproteobacteria</taxon>
        <taxon>Rhodobacterales</taxon>
        <taxon>Roseobacteraceae</taxon>
        <taxon>Ruegeria</taxon>
    </lineage>
</organism>
<protein>
    <submittedName>
        <fullName evidence="2">Putative secreted protein</fullName>
    </submittedName>
</protein>
<dbReference type="Pfam" id="PF08770">
    <property type="entry name" value="SoxZ"/>
    <property type="match status" value="1"/>
</dbReference>
<dbReference type="RefSeq" id="WP_058275042.1">
    <property type="nucleotide sequence ID" value="NZ_CYPS01000064.1"/>
</dbReference>
<keyword evidence="3" id="KW-1185">Reference proteome</keyword>
<dbReference type="AlphaFoldDB" id="A0A0P1ER71"/>
<dbReference type="InterPro" id="IPR014880">
    <property type="entry name" value="SoxZ_dom"/>
</dbReference>
<dbReference type="SUPFAM" id="SSF81296">
    <property type="entry name" value="E set domains"/>
    <property type="match status" value="1"/>
</dbReference>
<evidence type="ECO:0000313" key="2">
    <source>
        <dbReference type="EMBL" id="CUH45118.1"/>
    </source>
</evidence>
<dbReference type="Proteomes" id="UP000050786">
    <property type="component" value="Unassembled WGS sequence"/>
</dbReference>
<dbReference type="InterPro" id="IPR030995">
    <property type="entry name" value="SoxZ"/>
</dbReference>
<dbReference type="NCBIfam" id="TIGR04490">
    <property type="entry name" value="SoxZ_true"/>
    <property type="match status" value="1"/>
</dbReference>
<dbReference type="InterPro" id="IPR014756">
    <property type="entry name" value="Ig_E-set"/>
</dbReference>
<evidence type="ECO:0000313" key="3">
    <source>
        <dbReference type="Proteomes" id="UP000050786"/>
    </source>
</evidence>
<dbReference type="Gene3D" id="2.60.40.10">
    <property type="entry name" value="Immunoglobulins"/>
    <property type="match status" value="1"/>
</dbReference>
<dbReference type="InterPro" id="IPR013783">
    <property type="entry name" value="Ig-like_fold"/>
</dbReference>
<proteinExistence type="predicted"/>
<name>A0A0P1ER71_9RHOB</name>
<evidence type="ECO:0000259" key="1">
    <source>
        <dbReference type="Pfam" id="PF08770"/>
    </source>
</evidence>
<reference evidence="3" key="1">
    <citation type="submission" date="2015-09" db="EMBL/GenBank/DDBJ databases">
        <authorList>
            <person name="Rodrigo-Torres L."/>
            <person name="Arahal D.R."/>
        </authorList>
    </citation>
    <scope>NUCLEOTIDE SEQUENCE [LARGE SCALE GENOMIC DNA]</scope>
    <source>
        <strain evidence="3">CECT 4293</strain>
    </source>
</reference>
<gene>
    <name evidence="2" type="ORF">RUM4293_04028</name>
</gene>
<sequence>MASGVKPRVKVPKSAAAGETITIKTLISHKMESGQRKDKEGNVIPRSIINRFTCEFNGEMVVDVTMEPAISTNPYFQFEATVPEAGEFVFTWYDDDGSVYDEKKTIEIA</sequence>